<dbReference type="InterPro" id="IPR011109">
    <property type="entry name" value="DNA_bind_recombinase_dom"/>
</dbReference>
<dbReference type="Pfam" id="PF13408">
    <property type="entry name" value="Zn_ribbon_recom"/>
    <property type="match status" value="1"/>
</dbReference>
<dbReference type="InterPro" id="IPR050639">
    <property type="entry name" value="SSR_resolvase"/>
</dbReference>
<evidence type="ECO:0000256" key="1">
    <source>
        <dbReference type="SAM" id="Coils"/>
    </source>
</evidence>
<dbReference type="STRING" id="270498.CHK_2586"/>
<protein>
    <submittedName>
        <fullName evidence="4">Phage DNA invertase</fullName>
    </submittedName>
</protein>
<dbReference type="SMART" id="SM00857">
    <property type="entry name" value="Resolvase"/>
    <property type="match status" value="1"/>
</dbReference>
<accession>A0A0M2NI75</accession>
<dbReference type="InterPro" id="IPR038109">
    <property type="entry name" value="DNA_bind_recomb_sf"/>
</dbReference>
<dbReference type="PROSITE" id="PS51737">
    <property type="entry name" value="RECOMBINASE_DNA_BIND"/>
    <property type="match status" value="1"/>
</dbReference>
<gene>
    <name evidence="4" type="ORF">CHK_2586</name>
</gene>
<keyword evidence="5" id="KW-1185">Reference proteome</keyword>
<name>A0A0M2NI75_9FIRM</name>
<dbReference type="AlphaFoldDB" id="A0A0M2NI75"/>
<dbReference type="SUPFAM" id="SSF53041">
    <property type="entry name" value="Resolvase-like"/>
    <property type="match status" value="1"/>
</dbReference>
<dbReference type="CDD" id="cd00338">
    <property type="entry name" value="Ser_Recombinase"/>
    <property type="match status" value="1"/>
</dbReference>
<dbReference type="InterPro" id="IPR006119">
    <property type="entry name" value="Resolv_N"/>
</dbReference>
<dbReference type="RefSeq" id="WP_052740571.1">
    <property type="nucleotide sequence ID" value="NZ_LAYJ01000115.1"/>
</dbReference>
<dbReference type="Pfam" id="PF07508">
    <property type="entry name" value="Recombinase"/>
    <property type="match status" value="1"/>
</dbReference>
<dbReference type="PATRIC" id="fig|270498.16.peg.1331"/>
<feature type="coiled-coil region" evidence="1">
    <location>
        <begin position="396"/>
        <end position="477"/>
    </location>
</feature>
<dbReference type="Proteomes" id="UP000034076">
    <property type="component" value="Unassembled WGS sequence"/>
</dbReference>
<evidence type="ECO:0000313" key="5">
    <source>
        <dbReference type="Proteomes" id="UP000034076"/>
    </source>
</evidence>
<dbReference type="GO" id="GO:0000150">
    <property type="term" value="F:DNA strand exchange activity"/>
    <property type="evidence" value="ECO:0007669"/>
    <property type="project" value="InterPro"/>
</dbReference>
<dbReference type="Gene3D" id="3.40.50.1390">
    <property type="entry name" value="Resolvase, N-terminal catalytic domain"/>
    <property type="match status" value="1"/>
</dbReference>
<reference evidence="4 5" key="1">
    <citation type="submission" date="2015-04" db="EMBL/GenBank/DDBJ databases">
        <title>Draft genome sequence of bacteremic isolate Catabacter hongkongensis type strain HKU16T.</title>
        <authorList>
            <person name="Lau S.K."/>
            <person name="Teng J.L."/>
            <person name="Huang Y."/>
            <person name="Curreem S.O."/>
            <person name="Tsui S.K."/>
            <person name="Woo P.C."/>
        </authorList>
    </citation>
    <scope>NUCLEOTIDE SEQUENCE [LARGE SCALE GENOMIC DNA]</scope>
    <source>
        <strain evidence="4 5">HKU16</strain>
    </source>
</reference>
<dbReference type="Gene3D" id="3.90.1750.20">
    <property type="entry name" value="Putative Large Serine Recombinase, Chain B, Domain 2"/>
    <property type="match status" value="1"/>
</dbReference>
<dbReference type="OrthoDB" id="9769353at2"/>
<dbReference type="InterPro" id="IPR036162">
    <property type="entry name" value="Resolvase-like_N_sf"/>
</dbReference>
<dbReference type="GO" id="GO:0003677">
    <property type="term" value="F:DNA binding"/>
    <property type="evidence" value="ECO:0007669"/>
    <property type="project" value="InterPro"/>
</dbReference>
<proteinExistence type="predicted"/>
<feature type="domain" description="Recombinase" evidence="3">
    <location>
        <begin position="164"/>
        <end position="298"/>
    </location>
</feature>
<dbReference type="PANTHER" id="PTHR30461">
    <property type="entry name" value="DNA-INVERTASE FROM LAMBDOID PROPHAGE"/>
    <property type="match status" value="1"/>
</dbReference>
<evidence type="ECO:0000259" key="2">
    <source>
        <dbReference type="PROSITE" id="PS51736"/>
    </source>
</evidence>
<keyword evidence="1" id="KW-0175">Coiled coil</keyword>
<organism evidence="4 5">
    <name type="scientific">Christensenella hongkongensis</name>
    <dbReference type="NCBI Taxonomy" id="270498"/>
    <lineage>
        <taxon>Bacteria</taxon>
        <taxon>Bacillati</taxon>
        <taxon>Bacillota</taxon>
        <taxon>Clostridia</taxon>
        <taxon>Christensenellales</taxon>
        <taxon>Christensenellaceae</taxon>
        <taxon>Christensenella</taxon>
    </lineage>
</organism>
<dbReference type="Pfam" id="PF00239">
    <property type="entry name" value="Resolvase"/>
    <property type="match status" value="1"/>
</dbReference>
<dbReference type="EMBL" id="LAYJ01000115">
    <property type="protein sequence ID" value="KKI49970.1"/>
    <property type="molecule type" value="Genomic_DNA"/>
</dbReference>
<dbReference type="PANTHER" id="PTHR30461:SF23">
    <property type="entry name" value="DNA RECOMBINASE-RELATED"/>
    <property type="match status" value="1"/>
</dbReference>
<comment type="caution">
    <text evidence="4">The sequence shown here is derived from an EMBL/GenBank/DDBJ whole genome shotgun (WGS) entry which is preliminary data.</text>
</comment>
<dbReference type="PROSITE" id="PS51736">
    <property type="entry name" value="RECOMBINASES_3"/>
    <property type="match status" value="1"/>
</dbReference>
<evidence type="ECO:0000259" key="3">
    <source>
        <dbReference type="PROSITE" id="PS51737"/>
    </source>
</evidence>
<sequence length="553" mass="64373">MKKRVWCLYRVSTKKQTDTKNDIPRQKRKCHSFIDGKPDWILTNELYEKGVSGYKKTSENRDVIQQIKKAAISCDFDVLLVYMFDRLGRRDYDTPQIVEWFIEHNIEVWSVEEGQQKIESHADRLITHIRFWQAEGESIKLSQRVSNAHEQMARDGLFRGGKASYGFKLVYSGVIDKKGRALKKRIIDKEEAPVLEYMYDLAADYGYGRNIIAHLLNEKGIPSRNGGKWIPSTVAYILQNPANMGYPAYGKTTQKKGTTKINKEADWILPEKKLEDLAIILEEKWYRAQEKRTARKEGIACHETLHMISPGPLLFVGMIYCGHCGASLTTFYNYKYNELKSIKYVYPKYRCTSHVGKTRPCDGQMVYSGKNIDETVLRQVYVYLSSFLKCEAFGKNNHGETKKEKLIRQVKEIQEKIQESEEEYNALLQEVAKSLIGKSGFTTNVLSDLVNEKKDKIEELKEEETAILSQIKRVRERVTDSRTIKEIIDTWETGFLKIETDRKKSILRHLINRIDVYRDKVKIDFNTTIEEFMTEIEIYMDETTELKMEKSAL</sequence>
<feature type="domain" description="Resolvase/invertase-type recombinase catalytic" evidence="2">
    <location>
        <begin position="4"/>
        <end position="156"/>
    </location>
</feature>
<evidence type="ECO:0000313" key="4">
    <source>
        <dbReference type="EMBL" id="KKI49970.1"/>
    </source>
</evidence>
<dbReference type="InterPro" id="IPR025827">
    <property type="entry name" value="Zn_ribbon_recom_dom"/>
</dbReference>